<keyword evidence="3" id="KW-0472">Membrane</keyword>
<dbReference type="InterPro" id="IPR036400">
    <property type="entry name" value="Cyt_B5-like_heme/steroid_sf"/>
</dbReference>
<dbReference type="GO" id="GO:0005783">
    <property type="term" value="C:endoplasmic reticulum"/>
    <property type="evidence" value="ECO:0000318"/>
    <property type="project" value="GO_Central"/>
</dbReference>
<evidence type="ECO:0000313" key="5">
    <source>
        <dbReference type="Proteomes" id="UP000008143"/>
    </source>
</evidence>
<evidence type="ECO:0000313" key="6">
    <source>
        <dbReference type="RefSeq" id="XP_002932101.3"/>
    </source>
</evidence>
<dbReference type="RefSeq" id="XP_002932101.3">
    <property type="nucleotide sequence ID" value="XM_002932055.5"/>
</dbReference>
<dbReference type="SMART" id="SM01117">
    <property type="entry name" value="Cyt-b5"/>
    <property type="match status" value="1"/>
</dbReference>
<proteinExistence type="inferred from homology"/>
<dbReference type="Proteomes" id="UP000008143">
    <property type="component" value="Chromosome 1"/>
</dbReference>
<dbReference type="PANTHER" id="PTHR10281">
    <property type="entry name" value="MEMBRANE-ASSOCIATED PROGESTERONE RECEPTOR COMPONENT-RELATED"/>
    <property type="match status" value="1"/>
</dbReference>
<dbReference type="FunFam" id="3.10.120.10:FF:000003">
    <property type="entry name" value="membrane-associated progesterone receptor component 1"/>
    <property type="match status" value="1"/>
</dbReference>
<organism evidence="5 6">
    <name type="scientific">Xenopus tropicalis</name>
    <name type="common">Western clawed frog</name>
    <name type="synonym">Silurana tropicalis</name>
    <dbReference type="NCBI Taxonomy" id="8364"/>
    <lineage>
        <taxon>Eukaryota</taxon>
        <taxon>Metazoa</taxon>
        <taxon>Chordata</taxon>
        <taxon>Craniata</taxon>
        <taxon>Vertebrata</taxon>
        <taxon>Euteleostomi</taxon>
        <taxon>Amphibia</taxon>
        <taxon>Batrachia</taxon>
        <taxon>Anura</taxon>
        <taxon>Pipoidea</taxon>
        <taxon>Pipidae</taxon>
        <taxon>Xenopodinae</taxon>
        <taxon>Xenopus</taxon>
        <taxon>Silurana</taxon>
    </lineage>
</organism>
<dbReference type="Gene3D" id="3.10.120.10">
    <property type="entry name" value="Cytochrome b5-like heme/steroid binding domain"/>
    <property type="match status" value="1"/>
</dbReference>
<feature type="domain" description="Cytochrome b5 heme-binding" evidence="4">
    <location>
        <begin position="176"/>
        <end position="274"/>
    </location>
</feature>
<dbReference type="GO" id="GO:0012505">
    <property type="term" value="C:endomembrane system"/>
    <property type="evidence" value="ECO:0000318"/>
    <property type="project" value="GO_Central"/>
</dbReference>
<reference evidence="6" key="1">
    <citation type="submission" date="2025-08" db="UniProtKB">
        <authorList>
            <consortium name="RefSeq"/>
        </authorList>
    </citation>
    <scope>IDENTIFICATION</scope>
    <source>
        <strain evidence="6">Nigerian</strain>
        <tissue evidence="6">Liver and blood</tissue>
    </source>
</reference>
<dbReference type="AlphaFoldDB" id="A0A8J0QLI7"/>
<evidence type="ECO:0000256" key="2">
    <source>
        <dbReference type="SAM" id="MobiDB-lite"/>
    </source>
</evidence>
<keyword evidence="6" id="KW-0675">Receptor</keyword>
<gene>
    <name evidence="6 7" type="primary">pgrmc2</name>
</gene>
<keyword evidence="5" id="KW-1185">Reference proteome</keyword>
<protein>
    <submittedName>
        <fullName evidence="6">Membrane-associated progesterone receptor component 2</fullName>
    </submittedName>
</protein>
<evidence type="ECO:0000259" key="4">
    <source>
        <dbReference type="SMART" id="SM01117"/>
    </source>
</evidence>
<feature type="transmembrane region" description="Helical" evidence="3">
    <location>
        <begin position="128"/>
        <end position="151"/>
    </location>
</feature>
<dbReference type="KEGG" id="xtr:394928"/>
<evidence type="ECO:0000313" key="7">
    <source>
        <dbReference type="Xenbase" id="XB-GENE-981038"/>
    </source>
</evidence>
<evidence type="ECO:0000256" key="1">
    <source>
        <dbReference type="ARBA" id="ARBA00038357"/>
    </source>
</evidence>
<dbReference type="AGR" id="Xenbase:XB-GENE-981038"/>
<dbReference type="GO" id="GO:0016020">
    <property type="term" value="C:membrane"/>
    <property type="evidence" value="ECO:0000318"/>
    <property type="project" value="GO_Central"/>
</dbReference>
<evidence type="ECO:0000256" key="3">
    <source>
        <dbReference type="SAM" id="Phobius"/>
    </source>
</evidence>
<keyword evidence="3" id="KW-0812">Transmembrane</keyword>
<sequence length="296" mass="32748">MRGLYTGLGWQSVDSGKGIARAIRLSARSLCSSVTLLARPLPSSPFAPPPAHGDRGIGAEYFPSWPCRVLWVQRQLFLVPCRSPPWCGSQVASGDSGAARQVMSESWEAEEQLAGTSPPGREGEPSGLGWLFAGELLLNAALVLVVVYGAFRIYLRWKGSGSGGVASLPRMKRRDFTLQQLQEYDGTRNPRILLAVNGKVFDVTQGSKFYGPDGPYGLFAGRDASRGLATFCLDKEALRDEYDDLSDLNAVQMESVREWEMQFKEKYEYVGRLLKPGEEPSEYTDEEDVRDHTKQD</sequence>
<dbReference type="SUPFAM" id="SSF55856">
    <property type="entry name" value="Cytochrome b5-like heme/steroid binding domain"/>
    <property type="match status" value="1"/>
</dbReference>
<dbReference type="Xenbase" id="XB-GENE-981038">
    <property type="gene designation" value="pgrmc2"/>
</dbReference>
<dbReference type="InterPro" id="IPR050577">
    <property type="entry name" value="MAPR/NEUFC/NENF-like"/>
</dbReference>
<dbReference type="OrthoDB" id="547796at2759"/>
<comment type="similarity">
    <text evidence="1">Belongs to the cytochrome b5 family. MAPR subfamily.</text>
</comment>
<feature type="region of interest" description="Disordered" evidence="2">
    <location>
        <begin position="274"/>
        <end position="296"/>
    </location>
</feature>
<dbReference type="Pfam" id="PF00173">
    <property type="entry name" value="Cyt-b5"/>
    <property type="match status" value="1"/>
</dbReference>
<feature type="compositionally biased region" description="Acidic residues" evidence="2">
    <location>
        <begin position="279"/>
        <end position="288"/>
    </location>
</feature>
<name>A0A8J0QLI7_XENTR</name>
<dbReference type="OMA" id="QNTIEAD"/>
<keyword evidence="3" id="KW-1133">Transmembrane helix</keyword>
<dbReference type="GeneID" id="394928"/>
<dbReference type="CTD" id="10424"/>
<dbReference type="PANTHER" id="PTHR10281:SF24">
    <property type="entry name" value="MEMBRANE-ASSOCIATED PROGESTERONE RECEPTOR COMPONENT 2"/>
    <property type="match status" value="1"/>
</dbReference>
<dbReference type="InterPro" id="IPR001199">
    <property type="entry name" value="Cyt_B5-like_heme/steroid-bd"/>
</dbReference>
<accession>A0A8J0QLI7</accession>